<evidence type="ECO:0000256" key="4">
    <source>
        <dbReference type="ARBA" id="ARBA00022827"/>
    </source>
</evidence>
<dbReference type="Pfam" id="PF02770">
    <property type="entry name" value="Acyl-CoA_dh_M"/>
    <property type="match status" value="1"/>
</dbReference>
<dbReference type="Gene3D" id="1.10.540.10">
    <property type="entry name" value="Acyl-CoA dehydrogenase/oxidase, N-terminal domain"/>
    <property type="match status" value="1"/>
</dbReference>
<dbReference type="GO" id="GO:0006552">
    <property type="term" value="P:L-leucine catabolic process"/>
    <property type="evidence" value="ECO:0007669"/>
    <property type="project" value="TreeGrafter"/>
</dbReference>
<proteinExistence type="inferred from homology"/>
<evidence type="ECO:0000256" key="3">
    <source>
        <dbReference type="ARBA" id="ARBA00022630"/>
    </source>
</evidence>
<evidence type="ECO:0000259" key="8">
    <source>
        <dbReference type="Pfam" id="PF02771"/>
    </source>
</evidence>
<comment type="caution">
    <text evidence="9">The sequence shown here is derived from an EMBL/GenBank/DDBJ whole genome shotgun (WGS) entry which is preliminary data.</text>
</comment>
<dbReference type="PIRSF" id="PIRSF016578">
    <property type="entry name" value="HsaA"/>
    <property type="match status" value="1"/>
</dbReference>
<feature type="domain" description="Acyl-CoA dehydrogenase/oxidase C-terminal" evidence="6">
    <location>
        <begin position="270"/>
        <end position="418"/>
    </location>
</feature>
<name>A0A1B8ASX7_FUSPO</name>
<dbReference type="InterPro" id="IPR006091">
    <property type="entry name" value="Acyl-CoA_Oxase/DH_mid-dom"/>
</dbReference>
<evidence type="ECO:0000259" key="7">
    <source>
        <dbReference type="Pfam" id="PF02770"/>
    </source>
</evidence>
<dbReference type="InterPro" id="IPR006089">
    <property type="entry name" value="Acyl-CoA_DH_CS"/>
</dbReference>
<evidence type="ECO:0000256" key="5">
    <source>
        <dbReference type="RuleBase" id="RU362125"/>
    </source>
</evidence>
<dbReference type="STRING" id="36050.A0A1B8ASX7"/>
<protein>
    <submittedName>
        <fullName evidence="9">Uncharacterized protein</fullName>
    </submittedName>
</protein>
<dbReference type="Pfam" id="PF02771">
    <property type="entry name" value="Acyl-CoA_dh_N"/>
    <property type="match status" value="1"/>
</dbReference>
<dbReference type="InterPro" id="IPR009100">
    <property type="entry name" value="AcylCoA_DH/oxidase_NM_dom_sf"/>
</dbReference>
<keyword evidence="3 5" id="KW-0285">Flavoprotein</keyword>
<dbReference type="Gene3D" id="1.20.140.10">
    <property type="entry name" value="Butyryl-CoA Dehydrogenase, subunit A, domain 3"/>
    <property type="match status" value="1"/>
</dbReference>
<dbReference type="AlphaFoldDB" id="A0A1B8ASX7"/>
<comment type="cofactor">
    <cofactor evidence="1 5">
        <name>FAD</name>
        <dbReference type="ChEBI" id="CHEBI:57692"/>
    </cofactor>
</comment>
<organism evidence="9 10">
    <name type="scientific">Fusarium poae</name>
    <dbReference type="NCBI Taxonomy" id="36050"/>
    <lineage>
        <taxon>Eukaryota</taxon>
        <taxon>Fungi</taxon>
        <taxon>Dikarya</taxon>
        <taxon>Ascomycota</taxon>
        <taxon>Pezizomycotina</taxon>
        <taxon>Sordariomycetes</taxon>
        <taxon>Hypocreomycetidae</taxon>
        <taxon>Hypocreales</taxon>
        <taxon>Nectriaceae</taxon>
        <taxon>Fusarium</taxon>
    </lineage>
</organism>
<dbReference type="PROSITE" id="PS00072">
    <property type="entry name" value="ACYL_COA_DH_1"/>
    <property type="match status" value="1"/>
</dbReference>
<feature type="domain" description="Acyl-CoA oxidase/dehydrogenase middle" evidence="7">
    <location>
        <begin position="163"/>
        <end position="258"/>
    </location>
</feature>
<dbReference type="InterPro" id="IPR036250">
    <property type="entry name" value="AcylCo_DH-like_C"/>
</dbReference>
<dbReference type="PANTHER" id="PTHR43884:SF18">
    <property type="entry name" value="ISOVALERYL-COENZYME A DEHYDROGENASE"/>
    <property type="match status" value="1"/>
</dbReference>
<gene>
    <name evidence="9" type="ORF">FPOA_04172</name>
</gene>
<dbReference type="Proteomes" id="UP000091967">
    <property type="component" value="Unassembled WGS sequence"/>
</dbReference>
<dbReference type="Pfam" id="PF00441">
    <property type="entry name" value="Acyl-CoA_dh_1"/>
    <property type="match status" value="1"/>
</dbReference>
<dbReference type="SUPFAM" id="SSF47203">
    <property type="entry name" value="Acyl-CoA dehydrogenase C-terminal domain-like"/>
    <property type="match status" value="1"/>
</dbReference>
<evidence type="ECO:0000256" key="1">
    <source>
        <dbReference type="ARBA" id="ARBA00001974"/>
    </source>
</evidence>
<evidence type="ECO:0000313" key="10">
    <source>
        <dbReference type="Proteomes" id="UP000091967"/>
    </source>
</evidence>
<dbReference type="FunFam" id="1.20.140.10:FF:000003">
    <property type="entry name" value="isovaleryl-CoA dehydrogenase, mitochondrial"/>
    <property type="match status" value="1"/>
</dbReference>
<keyword evidence="5" id="KW-0560">Oxidoreductase</keyword>
<evidence type="ECO:0000256" key="2">
    <source>
        <dbReference type="ARBA" id="ARBA00009347"/>
    </source>
</evidence>
<evidence type="ECO:0000259" key="6">
    <source>
        <dbReference type="Pfam" id="PF00441"/>
    </source>
</evidence>
<comment type="similarity">
    <text evidence="2 5">Belongs to the acyl-CoA dehydrogenase family.</text>
</comment>
<dbReference type="PANTHER" id="PTHR43884">
    <property type="entry name" value="ACYL-COA DEHYDROGENASE"/>
    <property type="match status" value="1"/>
</dbReference>
<dbReference type="SUPFAM" id="SSF56645">
    <property type="entry name" value="Acyl-CoA dehydrogenase NM domain-like"/>
    <property type="match status" value="1"/>
</dbReference>
<sequence length="426" mass="46153">MASVRTLRSLARPVVARQWRPAVTLPAIQSRLHSSKHPKGFEAPSNEELDELRERVQEFTRREITEEVAAKTDKTNAFPAEMWQKLGEAGFLGITADEDVGGLAMGYQAHIIVMEELSRASGSIGLSYAAHSQLCVNQLQLNGSPEQKKKYLPGLIAGTSVGALAMSESGAGSDVVSMRTTAKAVDGGYVLNGSKMWITNGPDADFIVVYAKTEPEKASKGMTAFIVDTKTEGFSCARKLDKMGMRGSNTGELMFDGVFVPTENVLGKVNGGVRVLMEGLDLERLVLSAGPLGIMQAALDVTLPFTHQRKQFGQPIAHNQLLQGKLADMYTKLQASRSYTYATAKAVDENGIIRTQDCAGAILYAAERATECTLDCIQLLGGMGYVEEMPASRLLRDAKLYEIGAGTSEIRRMVIGRAFNKEYAQA</sequence>
<dbReference type="FunFam" id="1.10.540.10:FF:000021">
    <property type="entry name" value="Isovaleryl-CoA dehydrogenase IvdA"/>
    <property type="match status" value="1"/>
</dbReference>
<dbReference type="GO" id="GO:0050660">
    <property type="term" value="F:flavin adenine dinucleotide binding"/>
    <property type="evidence" value="ECO:0007669"/>
    <property type="project" value="InterPro"/>
</dbReference>
<feature type="domain" description="Acyl-CoA dehydrogenase/oxidase N-terminal" evidence="8">
    <location>
        <begin position="46"/>
        <end position="158"/>
    </location>
</feature>
<dbReference type="PROSITE" id="PS00073">
    <property type="entry name" value="ACYL_COA_DH_2"/>
    <property type="match status" value="1"/>
</dbReference>
<dbReference type="EMBL" id="LYXU01000002">
    <property type="protein sequence ID" value="OBS23623.1"/>
    <property type="molecule type" value="Genomic_DNA"/>
</dbReference>
<keyword evidence="4 5" id="KW-0274">FAD</keyword>
<dbReference type="FunFam" id="2.40.110.10:FF:000004">
    <property type="entry name" value="Isovaleryl-CoA dehydrogenase, mitochondrial"/>
    <property type="match status" value="1"/>
</dbReference>
<keyword evidence="10" id="KW-1185">Reference proteome</keyword>
<dbReference type="Gene3D" id="2.40.110.10">
    <property type="entry name" value="Butyryl-CoA Dehydrogenase, subunit A, domain 2"/>
    <property type="match status" value="1"/>
</dbReference>
<reference evidence="9 10" key="1">
    <citation type="submission" date="2016-06" db="EMBL/GenBank/DDBJ databases">
        <title>Living apart together: crosstalk between the core and supernumerary genomes in a fungal plant pathogen.</title>
        <authorList>
            <person name="Vanheule A."/>
            <person name="Audenaert K."/>
            <person name="Warris S."/>
            <person name="Van De Geest H."/>
            <person name="Schijlen E."/>
            <person name="Hofte M."/>
            <person name="De Saeger S."/>
            <person name="Haesaert G."/>
            <person name="Waalwijk C."/>
            <person name="Van Der Lee T."/>
        </authorList>
    </citation>
    <scope>NUCLEOTIDE SEQUENCE [LARGE SCALE GENOMIC DNA]</scope>
    <source>
        <strain evidence="9 10">2516</strain>
    </source>
</reference>
<dbReference type="InterPro" id="IPR013786">
    <property type="entry name" value="AcylCoA_DH/ox_N"/>
</dbReference>
<dbReference type="OMA" id="CFITNSG"/>
<dbReference type="InterPro" id="IPR046373">
    <property type="entry name" value="Acyl-CoA_Oxase/DH_mid-dom_sf"/>
</dbReference>
<evidence type="ECO:0000313" key="9">
    <source>
        <dbReference type="EMBL" id="OBS23623.1"/>
    </source>
</evidence>
<accession>A0A1B8ASX7</accession>
<dbReference type="GO" id="GO:0008470">
    <property type="term" value="F:3-methylbutanoyl-CoA dehydrogenase activity"/>
    <property type="evidence" value="ECO:0007669"/>
    <property type="project" value="TreeGrafter"/>
</dbReference>
<dbReference type="InterPro" id="IPR009075">
    <property type="entry name" value="AcylCo_DH/oxidase_C"/>
</dbReference>
<dbReference type="InterPro" id="IPR037069">
    <property type="entry name" value="AcylCoA_DH/ox_N_sf"/>
</dbReference>